<dbReference type="PANTHER" id="PTHR30348:SF9">
    <property type="entry name" value="UPF0759 PROTEIN YECE"/>
    <property type="match status" value="1"/>
</dbReference>
<accession>A0ABQ6IZS7</accession>
<comment type="caution">
    <text evidence="1">The sequence shown here is derived from an EMBL/GenBank/DDBJ whole genome shotgun (WGS) entry which is preliminary data.</text>
</comment>
<dbReference type="Proteomes" id="UP001157046">
    <property type="component" value="Unassembled WGS sequence"/>
</dbReference>
<keyword evidence="2" id="KW-1185">Reference proteome</keyword>
<evidence type="ECO:0008006" key="3">
    <source>
        <dbReference type="Google" id="ProtNLM"/>
    </source>
</evidence>
<evidence type="ECO:0000313" key="1">
    <source>
        <dbReference type="EMBL" id="GMA80962.1"/>
    </source>
</evidence>
<organism evidence="1 2">
    <name type="scientific">Shewanella glacialipiscicola</name>
    <dbReference type="NCBI Taxonomy" id="614069"/>
    <lineage>
        <taxon>Bacteria</taxon>
        <taxon>Pseudomonadati</taxon>
        <taxon>Pseudomonadota</taxon>
        <taxon>Gammaproteobacteria</taxon>
        <taxon>Alteromonadales</taxon>
        <taxon>Shewanellaceae</taxon>
        <taxon>Shewanella</taxon>
    </lineage>
</organism>
<dbReference type="InterPro" id="IPR036520">
    <property type="entry name" value="UPF0759_sf"/>
</dbReference>
<protein>
    <recommendedName>
        <fullName evidence="3">DUF72 domain-containing protein</fullName>
    </recommendedName>
</protein>
<dbReference type="Gene3D" id="3.20.20.410">
    <property type="entry name" value="Protein of unknown function UPF0759"/>
    <property type="match status" value="1"/>
</dbReference>
<evidence type="ECO:0000313" key="2">
    <source>
        <dbReference type="Proteomes" id="UP001157046"/>
    </source>
</evidence>
<name>A0ABQ6IZS7_9GAMM</name>
<gene>
    <name evidence="1" type="ORF">GCM10025855_04950</name>
</gene>
<reference evidence="2" key="1">
    <citation type="journal article" date="2019" name="Int. J. Syst. Evol. Microbiol.">
        <title>The Global Catalogue of Microorganisms (GCM) 10K type strain sequencing project: providing services to taxonomists for standard genome sequencing and annotation.</title>
        <authorList>
            <consortium name="The Broad Institute Genomics Platform"/>
            <consortium name="The Broad Institute Genome Sequencing Center for Infectious Disease"/>
            <person name="Wu L."/>
            <person name="Ma J."/>
        </authorList>
    </citation>
    <scope>NUCLEOTIDE SEQUENCE [LARGE SCALE GENOMIC DNA]</scope>
    <source>
        <strain evidence="2">NBRC 102030</strain>
    </source>
</reference>
<dbReference type="EMBL" id="BSUY01000001">
    <property type="protein sequence ID" value="GMA80962.1"/>
    <property type="molecule type" value="Genomic_DNA"/>
</dbReference>
<dbReference type="SUPFAM" id="SSF117396">
    <property type="entry name" value="TM1631-like"/>
    <property type="match status" value="1"/>
</dbReference>
<dbReference type="Pfam" id="PF01904">
    <property type="entry name" value="DUF72"/>
    <property type="match status" value="1"/>
</dbReference>
<sequence length="329" mass="37776">MEQRFSSPHNPTSLRLGLAMWSHPHWQESIYGQGIKQAERLARYATMFNTVEGNTSFYATPAQKTVLNWHSATPDDFRFTFKLPQTITHQKLLQYCAQELKDFFDVMAPLIDKTGMWKIQLPAHFGPALLPVLKQFLAQVPQGLTYGVEVRHPAFFAKGDAERELNRLLIEKKANRIIMDSRPLFALPPHNAAIIDAHNKKPRVPVHAIATANHPVVRFIGQPDDAVAQLSQQGVSALPKDNDVFFDNWLAQLPQWLKEGREPYLFIHTPDNHHAPELAIRLYQKLRSQIAAQIQLAEINLLEKKLNKPAHRWDLFGKRHNRNAKRQPR</sequence>
<dbReference type="InterPro" id="IPR002763">
    <property type="entry name" value="DUF72"/>
</dbReference>
<dbReference type="PANTHER" id="PTHR30348">
    <property type="entry name" value="UNCHARACTERIZED PROTEIN YECE"/>
    <property type="match status" value="1"/>
</dbReference>
<proteinExistence type="predicted"/>